<keyword evidence="5" id="KW-1185">Reference proteome</keyword>
<dbReference type="Proteomes" id="UP001266305">
    <property type="component" value="Unassembled WGS sequence"/>
</dbReference>
<dbReference type="Pfam" id="PF12796">
    <property type="entry name" value="Ank_2"/>
    <property type="match status" value="1"/>
</dbReference>
<accession>A0ABQ9T9X5</accession>
<name>A0ABQ9T9X5_SAGOE</name>
<proteinExistence type="predicted"/>
<dbReference type="PANTHER" id="PTHR24166">
    <property type="entry name" value="ROLLING PEBBLES, ISOFORM B"/>
    <property type="match status" value="1"/>
</dbReference>
<keyword evidence="2 3" id="KW-0040">ANK repeat</keyword>
<evidence type="ECO:0000256" key="2">
    <source>
        <dbReference type="ARBA" id="ARBA00023043"/>
    </source>
</evidence>
<keyword evidence="1" id="KW-0677">Repeat</keyword>
<dbReference type="Gene3D" id="1.25.40.20">
    <property type="entry name" value="Ankyrin repeat-containing domain"/>
    <property type="match status" value="1"/>
</dbReference>
<reference evidence="4 5" key="1">
    <citation type="submission" date="2023-05" db="EMBL/GenBank/DDBJ databases">
        <title>B98-5 Cell Line De Novo Hybrid Assembly: An Optical Mapping Approach.</title>
        <authorList>
            <person name="Kananen K."/>
            <person name="Auerbach J.A."/>
            <person name="Kautto E."/>
            <person name="Blachly J.S."/>
        </authorList>
    </citation>
    <scope>NUCLEOTIDE SEQUENCE [LARGE SCALE GENOMIC DNA]</scope>
    <source>
        <strain evidence="4">B95-8</strain>
        <tissue evidence="4">Cell line</tissue>
    </source>
</reference>
<feature type="repeat" description="ANK" evidence="3">
    <location>
        <begin position="7"/>
        <end position="50"/>
    </location>
</feature>
<evidence type="ECO:0000256" key="3">
    <source>
        <dbReference type="PROSITE-ProRule" id="PRU00023"/>
    </source>
</evidence>
<evidence type="ECO:0000313" key="5">
    <source>
        <dbReference type="Proteomes" id="UP001266305"/>
    </source>
</evidence>
<dbReference type="InterPro" id="IPR002110">
    <property type="entry name" value="Ankyrin_rpt"/>
</dbReference>
<evidence type="ECO:0000313" key="4">
    <source>
        <dbReference type="EMBL" id="KAK2080992.1"/>
    </source>
</evidence>
<evidence type="ECO:0000256" key="1">
    <source>
        <dbReference type="ARBA" id="ARBA00022737"/>
    </source>
</evidence>
<dbReference type="PROSITE" id="PS50088">
    <property type="entry name" value="ANK_REPEAT"/>
    <property type="match status" value="1"/>
</dbReference>
<dbReference type="EMBL" id="JASSZA010000432">
    <property type="protein sequence ID" value="KAK2080992.1"/>
    <property type="molecule type" value="Genomic_DNA"/>
</dbReference>
<dbReference type="SUPFAM" id="SSF48403">
    <property type="entry name" value="Ankyrin repeat"/>
    <property type="match status" value="1"/>
</dbReference>
<feature type="non-terminal residue" evidence="4">
    <location>
        <position position="86"/>
    </location>
</feature>
<dbReference type="InterPro" id="IPR036770">
    <property type="entry name" value="Ankyrin_rpt-contain_sf"/>
</dbReference>
<protein>
    <submittedName>
        <fullName evidence="4">Uncharacterized protein</fullName>
    </submittedName>
</protein>
<sequence length="86" mass="9154">MLVKNKAEDTCLHIAACYNHLSIIRLLLSAHKKVAKILLEAGADMTIVNNAGQTLLETACYHNNPEVALLLTKAPQGSVSAGETPS</sequence>
<dbReference type="PANTHER" id="PTHR24166:SF48">
    <property type="entry name" value="PROTEIN VAPYRIN"/>
    <property type="match status" value="1"/>
</dbReference>
<dbReference type="SMART" id="SM00248">
    <property type="entry name" value="ANK"/>
    <property type="match status" value="2"/>
</dbReference>
<gene>
    <name evidence="4" type="ORF">P7K49_039615</name>
</gene>
<organism evidence="4 5">
    <name type="scientific">Saguinus oedipus</name>
    <name type="common">Cotton-top tamarin</name>
    <name type="synonym">Oedipomidas oedipus</name>
    <dbReference type="NCBI Taxonomy" id="9490"/>
    <lineage>
        <taxon>Eukaryota</taxon>
        <taxon>Metazoa</taxon>
        <taxon>Chordata</taxon>
        <taxon>Craniata</taxon>
        <taxon>Vertebrata</taxon>
        <taxon>Euteleostomi</taxon>
        <taxon>Mammalia</taxon>
        <taxon>Eutheria</taxon>
        <taxon>Euarchontoglires</taxon>
        <taxon>Primates</taxon>
        <taxon>Haplorrhini</taxon>
        <taxon>Platyrrhini</taxon>
        <taxon>Cebidae</taxon>
        <taxon>Callitrichinae</taxon>
        <taxon>Saguinus</taxon>
    </lineage>
</organism>
<comment type="caution">
    <text evidence="4">The sequence shown here is derived from an EMBL/GenBank/DDBJ whole genome shotgun (WGS) entry which is preliminary data.</text>
</comment>
<dbReference type="InterPro" id="IPR050889">
    <property type="entry name" value="Dendritic_Spine_Reg/Scaffold"/>
</dbReference>